<evidence type="ECO:0000313" key="2">
    <source>
        <dbReference type="EMBL" id="KAE8248525.1"/>
    </source>
</evidence>
<feature type="region of interest" description="Disordered" evidence="1">
    <location>
        <begin position="511"/>
        <end position="756"/>
    </location>
</feature>
<feature type="compositionally biased region" description="Low complexity" evidence="1">
    <location>
        <begin position="624"/>
        <end position="644"/>
    </location>
</feature>
<dbReference type="PANTHER" id="PTHR13491">
    <property type="entry name" value="ZCCHC10 PROTEIN"/>
    <property type="match status" value="1"/>
</dbReference>
<dbReference type="EMBL" id="LWDE02000343">
    <property type="protein sequence ID" value="KAE8248525.1"/>
    <property type="molecule type" value="Genomic_DNA"/>
</dbReference>
<dbReference type="Proteomes" id="UP000077684">
    <property type="component" value="Unassembled WGS sequence"/>
</dbReference>
<proteinExistence type="predicted"/>
<name>A0A8X7MV88_9BASI</name>
<evidence type="ECO:0008006" key="4">
    <source>
        <dbReference type="Google" id="ProtNLM"/>
    </source>
</evidence>
<dbReference type="AlphaFoldDB" id="A0A8X7MV88"/>
<comment type="caution">
    <text evidence="2">The sequence shown here is derived from an EMBL/GenBank/DDBJ whole genome shotgun (WGS) entry which is preliminary data.</text>
</comment>
<feature type="compositionally biased region" description="Polar residues" evidence="1">
    <location>
        <begin position="571"/>
        <end position="597"/>
    </location>
</feature>
<evidence type="ECO:0000256" key="1">
    <source>
        <dbReference type="SAM" id="MobiDB-lite"/>
    </source>
</evidence>
<feature type="compositionally biased region" description="Low complexity" evidence="1">
    <location>
        <begin position="678"/>
        <end position="695"/>
    </location>
</feature>
<feature type="compositionally biased region" description="Basic and acidic residues" evidence="1">
    <location>
        <begin position="523"/>
        <end position="539"/>
    </location>
</feature>
<keyword evidence="3" id="KW-1185">Reference proteome</keyword>
<feature type="region of interest" description="Disordered" evidence="1">
    <location>
        <begin position="74"/>
        <end position="97"/>
    </location>
</feature>
<dbReference type="InterPro" id="IPR039715">
    <property type="entry name" value="ZCCHC10"/>
</dbReference>
<gene>
    <name evidence="2" type="ORF">A4X06_0g3647</name>
</gene>
<feature type="compositionally biased region" description="Low complexity" evidence="1">
    <location>
        <begin position="82"/>
        <end position="91"/>
    </location>
</feature>
<dbReference type="PANTHER" id="PTHR13491:SF0">
    <property type="entry name" value="ZINC FINGER CCHC DOMAIN-CONTAINING PROTEIN 10"/>
    <property type="match status" value="1"/>
</dbReference>
<reference evidence="2" key="1">
    <citation type="submission" date="2016-04" db="EMBL/GenBank/DDBJ databases">
        <authorList>
            <person name="Nguyen H.D."/>
            <person name="Samba Siva P."/>
            <person name="Cullis J."/>
            <person name="Levesque C.A."/>
            <person name="Hambleton S."/>
        </authorList>
    </citation>
    <scope>NUCLEOTIDE SEQUENCE</scope>
    <source>
        <strain evidence="2">DAOMC 236426</strain>
    </source>
</reference>
<sequence>MPSTQSPAQPSSSNFSVSVSVSVSSSSRRLLSQPEFEHPVNLLLGVVLHRLEEEGRLQKSDLAIRVEEFRAAGRRERVQQGPSSSRPTSSSKGRGVQILSVRTRSEDLLLRMFDRSYQDNGSIDSKATIRLMDILRTAHQTPASPTSSRSSLWGRPNQPSLSDLVPEVFGAYHAYDDGFKRPWILMERPRGQVLSDLLSSKNRSAQTLQDRLQLARALARLQAAIWAVSPAPSTCPDSTRAAIPPLSLGRPFVPRAEEGLVGSGRSRSKGIHTSSSSFAYSCIRESPPGTPASSSHGDDGGRSPPAPSSPTRCPLTTRIVAGLRLQQTMCEKSWQGITEVARLDDLIEAAETLLSDGDDDTDVENENGLGFDSSIKGWEREVGRQRYSGTVPEYVLSLPLLGADNIFIEEVPNWNPNVFSSPTTSRRSSYLPPLTPDLPTGPFAASPPSRSWTVTGLSELDVACSEPAPLAFLAAVSSNSIWAQILLALPVEPDFGPSRPLTNWSWNELEMEQQRQQQQQPTKKKEQPKEPKRQKEKQQQKQQPRATKRQHRNQKGEASSSSAAENPSSSVQNVPSASATGRSSPRQQAPVISQGRRSGTAEKKKMQQQQQRGGIRRRNRTEVPSSDATTPSAAAPSSRQRPPAVSHGHPASTAEKKTKQQQQQGNKRRRFRKEVPDATTPSAAATATSSSQQQAHNESDDESDVGFEFEPEDDRKRKRSWASSSSSLYPFNPTAHPSAPPHHHQTQDQPQNNPLLQAFYAELAQLVPHFDRTCKRALANKLPELLRLAGVDRFGEADGDGDGARVGGGEERRRDEEVVLAAAKDRLRRREERAAAAGRVTGLSILSLSSSIPLRNAS</sequence>
<accession>A0A8X7MV88</accession>
<feature type="compositionally biased region" description="Low complexity" evidence="1">
    <location>
        <begin position="723"/>
        <end position="737"/>
    </location>
</feature>
<reference evidence="2" key="2">
    <citation type="journal article" date="2019" name="IMA Fungus">
        <title>Genome sequencing and comparison of five Tilletia species to identify candidate genes for the detection of regulated species infecting wheat.</title>
        <authorList>
            <person name="Nguyen H.D.T."/>
            <person name="Sultana T."/>
            <person name="Kesanakurti P."/>
            <person name="Hambleton S."/>
        </authorList>
    </citation>
    <scope>NUCLEOTIDE SEQUENCE</scope>
    <source>
        <strain evidence="2">DAOMC 236426</strain>
    </source>
</reference>
<protein>
    <recommendedName>
        <fullName evidence="4">Protein kinase domain-containing protein</fullName>
    </recommendedName>
</protein>
<feature type="compositionally biased region" description="Low complexity" evidence="1">
    <location>
        <begin position="558"/>
        <end position="570"/>
    </location>
</feature>
<feature type="region of interest" description="Disordered" evidence="1">
    <location>
        <begin position="282"/>
        <end position="314"/>
    </location>
</feature>
<organism evidence="2 3">
    <name type="scientific">Tilletia controversa</name>
    <name type="common">dwarf bunt fungus</name>
    <dbReference type="NCBI Taxonomy" id="13291"/>
    <lineage>
        <taxon>Eukaryota</taxon>
        <taxon>Fungi</taxon>
        <taxon>Dikarya</taxon>
        <taxon>Basidiomycota</taxon>
        <taxon>Ustilaginomycotina</taxon>
        <taxon>Exobasidiomycetes</taxon>
        <taxon>Tilletiales</taxon>
        <taxon>Tilletiaceae</taxon>
        <taxon>Tilletia</taxon>
    </lineage>
</organism>
<evidence type="ECO:0000313" key="3">
    <source>
        <dbReference type="Proteomes" id="UP000077684"/>
    </source>
</evidence>
<feature type="compositionally biased region" description="Acidic residues" evidence="1">
    <location>
        <begin position="699"/>
        <end position="712"/>
    </location>
</feature>